<evidence type="ECO:0000256" key="6">
    <source>
        <dbReference type="ARBA" id="ARBA00022679"/>
    </source>
</evidence>
<evidence type="ECO:0000256" key="12">
    <source>
        <dbReference type="PIRNR" id="PIRNR006268"/>
    </source>
</evidence>
<keyword evidence="6 12" id="KW-0808">Transferase</keyword>
<organism evidence="14 15">
    <name type="scientific">Rheinheimera baltica</name>
    <dbReference type="NCBI Taxonomy" id="67576"/>
    <lineage>
        <taxon>Bacteria</taxon>
        <taxon>Pseudomonadati</taxon>
        <taxon>Pseudomonadota</taxon>
        <taxon>Gammaproteobacteria</taxon>
        <taxon>Chromatiales</taxon>
        <taxon>Chromatiaceae</taxon>
        <taxon>Rheinheimera</taxon>
    </lineage>
</organism>
<evidence type="ECO:0000256" key="10">
    <source>
        <dbReference type="ARBA" id="ARBA00031306"/>
    </source>
</evidence>
<evidence type="ECO:0000256" key="1">
    <source>
        <dbReference type="ARBA" id="ARBA00001946"/>
    </source>
</evidence>
<evidence type="ECO:0000256" key="4">
    <source>
        <dbReference type="ARBA" id="ARBA00016337"/>
    </source>
</evidence>
<evidence type="ECO:0000256" key="8">
    <source>
        <dbReference type="ARBA" id="ARBA00022827"/>
    </source>
</evidence>
<keyword evidence="13" id="KW-0472">Membrane</keyword>
<dbReference type="EMBL" id="JAPJDZ010000025">
    <property type="protein sequence ID" value="MDP5136481.1"/>
    <property type="molecule type" value="Genomic_DNA"/>
</dbReference>
<keyword evidence="8 12" id="KW-0274">FAD</keyword>
<evidence type="ECO:0000256" key="2">
    <source>
        <dbReference type="ARBA" id="ARBA00008282"/>
    </source>
</evidence>
<dbReference type="EC" id="2.7.1.180" evidence="3 12"/>
<dbReference type="PROSITE" id="PS51257">
    <property type="entry name" value="PROKAR_LIPOPROTEIN"/>
    <property type="match status" value="1"/>
</dbReference>
<name>A0ABT9HZC3_9GAMM</name>
<comment type="function">
    <text evidence="13">Flavin transferase that catalyzes the transfer of the FMN moiety of FAD and its covalent binding to the hydroxyl group of a threonine residue in a target flavoprotein.</text>
</comment>
<dbReference type="Pfam" id="PF02424">
    <property type="entry name" value="ApbE"/>
    <property type="match status" value="1"/>
</dbReference>
<keyword evidence="13" id="KW-0732">Signal</keyword>
<evidence type="ECO:0000256" key="9">
    <source>
        <dbReference type="ARBA" id="ARBA00022842"/>
    </source>
</evidence>
<evidence type="ECO:0000256" key="7">
    <source>
        <dbReference type="ARBA" id="ARBA00022723"/>
    </source>
</evidence>
<keyword evidence="13" id="KW-1003">Cell membrane</keyword>
<dbReference type="SUPFAM" id="SSF143631">
    <property type="entry name" value="ApbE-like"/>
    <property type="match status" value="1"/>
</dbReference>
<keyword evidence="7 12" id="KW-0479">Metal-binding</keyword>
<proteinExistence type="inferred from homology"/>
<evidence type="ECO:0000256" key="3">
    <source>
        <dbReference type="ARBA" id="ARBA00011955"/>
    </source>
</evidence>
<dbReference type="RefSeq" id="WP_027670346.1">
    <property type="nucleotide sequence ID" value="NZ_JAPJDZ010000025.1"/>
</dbReference>
<keyword evidence="13" id="KW-0997">Cell inner membrane</keyword>
<keyword evidence="5 12" id="KW-0285">Flavoprotein</keyword>
<comment type="cofactor">
    <cofactor evidence="1 13">
        <name>Mg(2+)</name>
        <dbReference type="ChEBI" id="CHEBI:18420"/>
    </cofactor>
</comment>
<dbReference type="InterPro" id="IPR024932">
    <property type="entry name" value="ApbE"/>
</dbReference>
<comment type="subcellular location">
    <subcellularLocation>
        <location evidence="13">Cell inner membrane</location>
        <topology evidence="13">Lipid-anchor</topology>
        <orientation evidence="13">Periplasmic side</orientation>
    </subcellularLocation>
</comment>
<feature type="signal peptide" evidence="13">
    <location>
        <begin position="1"/>
        <end position="20"/>
    </location>
</feature>
<dbReference type="Proteomes" id="UP001231109">
    <property type="component" value="Unassembled WGS sequence"/>
</dbReference>
<evidence type="ECO:0000256" key="11">
    <source>
        <dbReference type="ARBA" id="ARBA00048540"/>
    </source>
</evidence>
<keyword evidence="13" id="KW-0449">Lipoprotein</keyword>
<keyword evidence="15" id="KW-1185">Reference proteome</keyword>
<evidence type="ECO:0000313" key="15">
    <source>
        <dbReference type="Proteomes" id="UP001231109"/>
    </source>
</evidence>
<dbReference type="Gene3D" id="3.10.520.10">
    <property type="entry name" value="ApbE-like domains"/>
    <property type="match status" value="1"/>
</dbReference>
<accession>A0ABT9HZC3</accession>
<evidence type="ECO:0000313" key="14">
    <source>
        <dbReference type="EMBL" id="MDP5136481.1"/>
    </source>
</evidence>
<keyword evidence="9 12" id="KW-0460">Magnesium</keyword>
<evidence type="ECO:0000256" key="13">
    <source>
        <dbReference type="RuleBase" id="RU363002"/>
    </source>
</evidence>
<dbReference type="PANTHER" id="PTHR30040:SF2">
    <property type="entry name" value="FAD:PROTEIN FMN TRANSFERASE"/>
    <property type="match status" value="1"/>
</dbReference>
<sequence length="341" mass="37506">MRAFSLIKLSMVLMVLAITAACSPTTSTNEQVQLNGSTMGTYYVVKFYPETKVDAVDLQQQIDIELELVNDLMSTYRPESELMRFNRHEANTEFTLSTQTYTVMSEAIRLAKQTGGVLDVTVGPLVELWGFGAHGRIEHAPVPSDIEQARTVVGFDKLTLTNNGLIKSVVGLAVDLSTIAKGYGVDRVAEILQQNGINNYLVEIGGEMRIKGSKPEAQPWKIAIEKPVSAERNVQRILQTGDMGVATSGDYRNYFEEDGIRYSHLIDPRSGKPIQHRTVSATVLHPSCMTADGYATALNVMSSEEAIAFANQYNIAALLVVKTDDGFKELVSDAFKPFLTE</sequence>
<gene>
    <name evidence="14" type="ORF">ORJ04_11040</name>
</gene>
<comment type="catalytic activity">
    <reaction evidence="11 12 13">
        <text>L-threonyl-[protein] + FAD = FMN-L-threonyl-[protein] + AMP + H(+)</text>
        <dbReference type="Rhea" id="RHEA:36847"/>
        <dbReference type="Rhea" id="RHEA-COMP:11060"/>
        <dbReference type="Rhea" id="RHEA-COMP:11061"/>
        <dbReference type="ChEBI" id="CHEBI:15378"/>
        <dbReference type="ChEBI" id="CHEBI:30013"/>
        <dbReference type="ChEBI" id="CHEBI:57692"/>
        <dbReference type="ChEBI" id="CHEBI:74257"/>
        <dbReference type="ChEBI" id="CHEBI:456215"/>
        <dbReference type="EC" id="2.7.1.180"/>
    </reaction>
</comment>
<protein>
    <recommendedName>
        <fullName evidence="4 12">FAD:protein FMN transferase</fullName>
        <ecNumber evidence="3 12">2.7.1.180</ecNumber>
    </recommendedName>
    <alternativeName>
        <fullName evidence="10 12">Flavin transferase</fullName>
    </alternativeName>
</protein>
<reference evidence="14 15" key="1">
    <citation type="submission" date="2022-11" db="EMBL/GenBank/DDBJ databases">
        <title>Viruses from the air-sea interface of a natural surface slick.</title>
        <authorList>
            <person name="Rahlff J."/>
            <person name="Holmfeldt K."/>
        </authorList>
    </citation>
    <scope>NUCLEOTIDE SEQUENCE [LARGE SCALE GENOMIC DNA]</scope>
    <source>
        <strain evidence="14 15">SMS4</strain>
    </source>
</reference>
<feature type="chain" id="PRO_5044971108" description="FAD:protein FMN transferase" evidence="13">
    <location>
        <begin position="21"/>
        <end position="341"/>
    </location>
</feature>
<comment type="similarity">
    <text evidence="2 12 13">Belongs to the ApbE family.</text>
</comment>
<dbReference type="PANTHER" id="PTHR30040">
    <property type="entry name" value="THIAMINE BIOSYNTHESIS LIPOPROTEIN APBE"/>
    <property type="match status" value="1"/>
</dbReference>
<dbReference type="GO" id="GO:0016740">
    <property type="term" value="F:transferase activity"/>
    <property type="evidence" value="ECO:0007669"/>
    <property type="project" value="UniProtKB-KW"/>
</dbReference>
<dbReference type="PIRSF" id="PIRSF006268">
    <property type="entry name" value="ApbE"/>
    <property type="match status" value="1"/>
</dbReference>
<comment type="caution">
    <text evidence="14">The sequence shown here is derived from an EMBL/GenBank/DDBJ whole genome shotgun (WGS) entry which is preliminary data.</text>
</comment>
<evidence type="ECO:0000256" key="5">
    <source>
        <dbReference type="ARBA" id="ARBA00022630"/>
    </source>
</evidence>
<dbReference type="InterPro" id="IPR003374">
    <property type="entry name" value="ApbE-like_sf"/>
</dbReference>